<evidence type="ECO:0000313" key="1">
    <source>
        <dbReference type="EMBL" id="KAJ6701267.1"/>
    </source>
</evidence>
<evidence type="ECO:0000313" key="2">
    <source>
        <dbReference type="Proteomes" id="UP001151752"/>
    </source>
</evidence>
<dbReference type="EMBL" id="JAPFFM010000016">
    <property type="protein sequence ID" value="KAJ6701267.1"/>
    <property type="molecule type" value="Genomic_DNA"/>
</dbReference>
<name>A0A9Q0T510_9ROSI</name>
<dbReference type="AlphaFoldDB" id="A0A9Q0T510"/>
<dbReference type="Proteomes" id="UP001151752">
    <property type="component" value="Chromosome 1"/>
</dbReference>
<proteinExistence type="predicted"/>
<reference evidence="1" key="2">
    <citation type="journal article" date="2023" name="Int. J. Mol. Sci.">
        <title>De Novo Assembly and Annotation of 11 Diverse Shrub Willow (Salix) Genomes Reveals Novel Gene Organization in Sex-Linked Regions.</title>
        <authorList>
            <person name="Hyden B."/>
            <person name="Feng K."/>
            <person name="Yates T.B."/>
            <person name="Jawdy S."/>
            <person name="Cereghino C."/>
            <person name="Smart L.B."/>
            <person name="Muchero W."/>
        </authorList>
    </citation>
    <scope>NUCLEOTIDE SEQUENCE</scope>
    <source>
        <tissue evidence="1">Shoot tip</tissue>
    </source>
</reference>
<sequence>MGLDVRGVAIKGLVQGRKVCIGRPCTLFFPPPPALRKCLCSQYVYKGLDSFDYIHKQAQQLVHLDSIHAMLRSSFGYAQILLNDHGTPRKSNTRTCNIEQQ</sequence>
<accession>A0A9Q0T510</accession>
<keyword evidence="2" id="KW-1185">Reference proteome</keyword>
<gene>
    <name evidence="1" type="ORF">OIU74_012595</name>
</gene>
<comment type="caution">
    <text evidence="1">The sequence shown here is derived from an EMBL/GenBank/DDBJ whole genome shotgun (WGS) entry which is preliminary data.</text>
</comment>
<protein>
    <submittedName>
        <fullName evidence="1">Uncharacterized protein</fullName>
    </submittedName>
</protein>
<organism evidence="1 2">
    <name type="scientific">Salix koriyanagi</name>
    <dbReference type="NCBI Taxonomy" id="2511006"/>
    <lineage>
        <taxon>Eukaryota</taxon>
        <taxon>Viridiplantae</taxon>
        <taxon>Streptophyta</taxon>
        <taxon>Embryophyta</taxon>
        <taxon>Tracheophyta</taxon>
        <taxon>Spermatophyta</taxon>
        <taxon>Magnoliopsida</taxon>
        <taxon>eudicotyledons</taxon>
        <taxon>Gunneridae</taxon>
        <taxon>Pentapetalae</taxon>
        <taxon>rosids</taxon>
        <taxon>fabids</taxon>
        <taxon>Malpighiales</taxon>
        <taxon>Salicaceae</taxon>
        <taxon>Saliceae</taxon>
        <taxon>Salix</taxon>
    </lineage>
</organism>
<reference evidence="1" key="1">
    <citation type="submission" date="2022-11" db="EMBL/GenBank/DDBJ databases">
        <authorList>
            <person name="Hyden B.L."/>
            <person name="Feng K."/>
            <person name="Yates T."/>
            <person name="Jawdy S."/>
            <person name="Smart L.B."/>
            <person name="Muchero W."/>
        </authorList>
    </citation>
    <scope>NUCLEOTIDE SEQUENCE</scope>
    <source>
        <tissue evidence="1">Shoot tip</tissue>
    </source>
</reference>